<evidence type="ECO:0008006" key="3">
    <source>
        <dbReference type="Google" id="ProtNLM"/>
    </source>
</evidence>
<protein>
    <recommendedName>
        <fullName evidence="3">Lipoprotein</fullName>
    </recommendedName>
</protein>
<keyword evidence="2" id="KW-1185">Reference proteome</keyword>
<evidence type="ECO:0000313" key="2">
    <source>
        <dbReference type="Proteomes" id="UP000184275"/>
    </source>
</evidence>
<gene>
    <name evidence="1" type="ORF">SAMN05720469_103110</name>
</gene>
<organism evidence="1 2">
    <name type="scientific">Fibrobacter intestinalis</name>
    <dbReference type="NCBI Taxonomy" id="28122"/>
    <lineage>
        <taxon>Bacteria</taxon>
        <taxon>Pseudomonadati</taxon>
        <taxon>Fibrobacterota</taxon>
        <taxon>Fibrobacteria</taxon>
        <taxon>Fibrobacterales</taxon>
        <taxon>Fibrobacteraceae</taxon>
        <taxon>Fibrobacter</taxon>
    </lineage>
</organism>
<proteinExistence type="predicted"/>
<sequence>MKKLIALFSAFLILSGCAGIMGGGNPKIKSLEATSTNITAQFFLALGESVVAYESALLAVGNKTEAERIKSEAGNLREDDDKDKLESSIGMLNEVDLSKELEQAGELSAEGKAQIGAAILHLGIAIFYDGIVATEVPAVVTDAKDIQQNLSAADAMQAGSIANIITNASWIANIAPDQLALLKTNFSTLKAYADAHGIPVPSQEEIEKEASSLQRE</sequence>
<dbReference type="AlphaFoldDB" id="A0A1M6R4R4"/>
<dbReference type="RefSeq" id="WP_073302446.1">
    <property type="nucleotide sequence ID" value="NZ_FRAW01000003.1"/>
</dbReference>
<dbReference type="EMBL" id="FRAW01000003">
    <property type="protein sequence ID" value="SHK27465.1"/>
    <property type="molecule type" value="Genomic_DNA"/>
</dbReference>
<accession>A0A1M6R4R4</accession>
<evidence type="ECO:0000313" key="1">
    <source>
        <dbReference type="EMBL" id="SHK27465.1"/>
    </source>
</evidence>
<dbReference type="PROSITE" id="PS51257">
    <property type="entry name" value="PROKAR_LIPOPROTEIN"/>
    <property type="match status" value="1"/>
</dbReference>
<name>A0A1M6R4R4_9BACT</name>
<reference evidence="2" key="1">
    <citation type="submission" date="2016-11" db="EMBL/GenBank/DDBJ databases">
        <authorList>
            <person name="Varghese N."/>
            <person name="Submissions S."/>
        </authorList>
    </citation>
    <scope>NUCLEOTIDE SEQUENCE [LARGE SCALE GENOMIC DNA]</scope>
    <source>
        <strain evidence="2">UWOS</strain>
    </source>
</reference>
<dbReference type="Proteomes" id="UP000184275">
    <property type="component" value="Unassembled WGS sequence"/>
</dbReference>